<evidence type="ECO:0000259" key="8">
    <source>
        <dbReference type="PROSITE" id="PS50850"/>
    </source>
</evidence>
<dbReference type="GO" id="GO:0016491">
    <property type="term" value="F:oxidoreductase activity"/>
    <property type="evidence" value="ECO:0007669"/>
    <property type="project" value="InterPro"/>
</dbReference>
<keyword evidence="10" id="KW-1185">Reference proteome</keyword>
<organism evidence="9 10">
    <name type="scientific">Petromyces alliaceus</name>
    <name type="common">Aspergillus alliaceus</name>
    <dbReference type="NCBI Taxonomy" id="209559"/>
    <lineage>
        <taxon>Eukaryota</taxon>
        <taxon>Fungi</taxon>
        <taxon>Dikarya</taxon>
        <taxon>Ascomycota</taxon>
        <taxon>Pezizomycotina</taxon>
        <taxon>Eurotiomycetes</taxon>
        <taxon>Eurotiomycetidae</taxon>
        <taxon>Eurotiales</taxon>
        <taxon>Aspergillaceae</taxon>
        <taxon>Aspergillus</taxon>
        <taxon>Aspergillus subgen. Circumdati</taxon>
    </lineage>
</organism>
<keyword evidence="5 7" id="KW-0472">Membrane</keyword>
<feature type="transmembrane region" description="Helical" evidence="7">
    <location>
        <begin position="1149"/>
        <end position="1170"/>
    </location>
</feature>
<dbReference type="PANTHER" id="PTHR43791">
    <property type="entry name" value="PERMEASE-RELATED"/>
    <property type="match status" value="1"/>
</dbReference>
<dbReference type="GO" id="GO:0016020">
    <property type="term" value="C:membrane"/>
    <property type="evidence" value="ECO:0007669"/>
    <property type="project" value="UniProtKB-SubCell"/>
</dbReference>
<feature type="transmembrane region" description="Helical" evidence="7">
    <location>
        <begin position="1063"/>
        <end position="1080"/>
    </location>
</feature>
<dbReference type="FunFam" id="1.20.1250.20:FF:000068">
    <property type="entry name" value="MFS general substrate transporter"/>
    <property type="match status" value="1"/>
</dbReference>
<feature type="transmembrane region" description="Helical" evidence="7">
    <location>
        <begin position="1023"/>
        <end position="1043"/>
    </location>
</feature>
<evidence type="ECO:0000256" key="2">
    <source>
        <dbReference type="ARBA" id="ARBA00022448"/>
    </source>
</evidence>
<accession>A0A8H6E6Z9</accession>
<dbReference type="Pfam" id="PF07690">
    <property type="entry name" value="MFS_1"/>
    <property type="match status" value="1"/>
</dbReference>
<comment type="caution">
    <text evidence="9">The sequence shown here is derived from an EMBL/GenBank/DDBJ whole genome shotgun (WGS) entry which is preliminary data.</text>
</comment>
<dbReference type="InterPro" id="IPR023753">
    <property type="entry name" value="FAD/NAD-binding_dom"/>
</dbReference>
<feature type="transmembrane region" description="Helical" evidence="7">
    <location>
        <begin position="922"/>
        <end position="941"/>
    </location>
</feature>
<dbReference type="InterPro" id="IPR036259">
    <property type="entry name" value="MFS_trans_sf"/>
</dbReference>
<feature type="region of interest" description="Disordered" evidence="6">
    <location>
        <begin position="48"/>
        <end position="73"/>
    </location>
</feature>
<evidence type="ECO:0000256" key="3">
    <source>
        <dbReference type="ARBA" id="ARBA00022692"/>
    </source>
</evidence>
<dbReference type="SUPFAM" id="SSF51905">
    <property type="entry name" value="FAD/NAD(P)-binding domain"/>
    <property type="match status" value="1"/>
</dbReference>
<feature type="transmembrane region" description="Helical" evidence="7">
    <location>
        <begin position="859"/>
        <end position="879"/>
    </location>
</feature>
<name>A0A8H6E6Z9_PETAA</name>
<dbReference type="AlphaFoldDB" id="A0A8H6E6Z9"/>
<protein>
    <recommendedName>
        <fullName evidence="8">Major facilitator superfamily (MFS) profile domain-containing protein</fullName>
    </recommendedName>
</protein>
<dbReference type="Pfam" id="PF07992">
    <property type="entry name" value="Pyr_redox_2"/>
    <property type="match status" value="1"/>
</dbReference>
<evidence type="ECO:0000256" key="7">
    <source>
        <dbReference type="SAM" id="Phobius"/>
    </source>
</evidence>
<dbReference type="Proteomes" id="UP000541154">
    <property type="component" value="Unassembled WGS sequence"/>
</dbReference>
<feature type="transmembrane region" description="Helical" evidence="7">
    <location>
        <begin position="891"/>
        <end position="910"/>
    </location>
</feature>
<evidence type="ECO:0000256" key="6">
    <source>
        <dbReference type="SAM" id="MobiDB-lite"/>
    </source>
</evidence>
<comment type="subcellular location">
    <subcellularLocation>
        <location evidence="1">Membrane</location>
        <topology evidence="1">Multi-pass membrane protein</topology>
    </subcellularLocation>
</comment>
<dbReference type="InterPro" id="IPR011701">
    <property type="entry name" value="MFS"/>
</dbReference>
<dbReference type="Gene3D" id="3.50.50.60">
    <property type="entry name" value="FAD/NAD(P)-binding domain"/>
    <property type="match status" value="1"/>
</dbReference>
<reference evidence="9 10" key="1">
    <citation type="submission" date="2019-04" db="EMBL/GenBank/DDBJ databases">
        <title>Aspergillus burnettii sp. nov., novel species from soil in southeast Queensland.</title>
        <authorList>
            <person name="Gilchrist C.L.M."/>
            <person name="Pitt J.I."/>
            <person name="Lange L."/>
            <person name="Lacey H.J."/>
            <person name="Vuong D."/>
            <person name="Midgley D.J."/>
            <person name="Greenfield P."/>
            <person name="Bradbury M."/>
            <person name="Lacey E."/>
            <person name="Busk P.K."/>
            <person name="Pilgaard B."/>
            <person name="Chooi Y.H."/>
            <person name="Piggott A.M."/>
        </authorList>
    </citation>
    <scope>NUCLEOTIDE SEQUENCE [LARGE SCALE GENOMIC DNA]</scope>
    <source>
        <strain evidence="9 10">FRR 5400</strain>
    </source>
</reference>
<dbReference type="EMBL" id="SPNV01000129">
    <property type="protein sequence ID" value="KAF5860460.1"/>
    <property type="molecule type" value="Genomic_DNA"/>
</dbReference>
<feature type="transmembrane region" description="Helical" evidence="7">
    <location>
        <begin position="1087"/>
        <end position="1110"/>
    </location>
</feature>
<feature type="domain" description="Major facilitator superfamily (MFS) profile" evidence="8">
    <location>
        <begin position="794"/>
        <end position="1207"/>
    </location>
</feature>
<dbReference type="Gene3D" id="1.20.1250.20">
    <property type="entry name" value="MFS general substrate transporter like domains"/>
    <property type="match status" value="2"/>
</dbReference>
<feature type="transmembrane region" description="Helical" evidence="7">
    <location>
        <begin position="1116"/>
        <end position="1137"/>
    </location>
</feature>
<gene>
    <name evidence="9" type="ORF">ETB97_001470</name>
</gene>
<dbReference type="PROSITE" id="PS50850">
    <property type="entry name" value="MFS"/>
    <property type="match status" value="1"/>
</dbReference>
<feature type="transmembrane region" description="Helical" evidence="7">
    <location>
        <begin position="830"/>
        <end position="847"/>
    </location>
</feature>
<feature type="transmembrane region" description="Helical" evidence="7">
    <location>
        <begin position="953"/>
        <end position="975"/>
    </location>
</feature>
<dbReference type="GO" id="GO:0022857">
    <property type="term" value="F:transmembrane transporter activity"/>
    <property type="evidence" value="ECO:0007669"/>
    <property type="project" value="InterPro"/>
</dbReference>
<dbReference type="FunFam" id="1.20.1250.20:FF:000034">
    <property type="entry name" value="MFS general substrate transporter"/>
    <property type="match status" value="1"/>
</dbReference>
<keyword evidence="3 7" id="KW-0812">Transmembrane</keyword>
<dbReference type="CDD" id="cd17327">
    <property type="entry name" value="MFS_FEN2_like"/>
    <property type="match status" value="1"/>
</dbReference>
<evidence type="ECO:0000313" key="10">
    <source>
        <dbReference type="Proteomes" id="UP000541154"/>
    </source>
</evidence>
<evidence type="ECO:0000256" key="4">
    <source>
        <dbReference type="ARBA" id="ARBA00022989"/>
    </source>
</evidence>
<feature type="transmembrane region" description="Helical" evidence="7">
    <location>
        <begin position="1182"/>
        <end position="1203"/>
    </location>
</feature>
<dbReference type="SUPFAM" id="SSF103473">
    <property type="entry name" value="MFS general substrate transporter"/>
    <property type="match status" value="1"/>
</dbReference>
<sequence length="1215" mass="134888">MFRPKKVAIIGAGPSGLVAAKTLLHNFPKGTFSPTIFEKSHEIGGLWPIDPPATAQGDANPGRSRRDGFVDPSMRTNQSRFTVAFSDLAWESVFDGPDIPMFPQAWQAGRYLQKYFERYIPKEVLRLGHEVVGSVRETRVGSTPSWTINMNNTTGENSANQKLESETFDYLIVASGYFSRPYAPYIPGLADFAEKTIHSSAIHTKEDICLMLENCGATKDGSGKLVVIGGSMSGVETATALALYLSSMRSTLSYFQGYEVHHICSRPFWTVPTYLPHAVSKDDTQERSVHFLPLDLVLNDLDRRPPGPVQYNFGPVSREQAAKVNRYFISLLGKQYADSGHMVADPHDGTSDTQPSWVAIGDDYAGYVQSGLVQPMMGRVLAVNCPQSCLASIDIKRSDGNVVSLQDVTAVILATGFTPFASLSFLQEDVLSKLEFSGEDPYVPLILDGKGISNAEIPDIGFVGLYRGPFWGVVEMQARRLAESWYRADSEQGIRFSAEELEDKAQERQNMRDYRNVSPSSRGQFPMGDYVGLMETFARDLGIDRVPLSETGERLGPVVPARYMASGQKEPSMLAESRIVMASLRDTLTPGTDTSSIGLTRAIFRALLGNWNFSRVSSRYEAEVTGTASFSSTYPANPKYEKEYIYSEGKRIDGVLRSSDPLTYRLGGTGANGGDEVQISVLNRDLGIDLEEVPQISHELKLEGPPRPTPRVSGYEEYVVRARGCISSERDHLGREYSYEYVFRLTGAAISSWEYSEKPEECTIEDLNPTSETQDIVSDRDAEKRLLRKCDLHVVPILTLLFMFAFLDRINIGNARLMGLEKDLGMSGHQYNIALFVFFIPYILFEVPSNMILKKVKPSWWLSGIMFGWGIITTCQGITGSFTGLVVCRVLIGFFEAGFMPGSVYLINMYYRRHELQWRLNLFFSASIIAGAVSGLLAYAINNMSGIAGYKGWRWIFIIEGLATVVIAAFSKLIVVDWPETAKFLTEDERSLLLARLKQDRGEARMNRIDKKSVRRTLTDPKIYLGPVMYFGIVNTGYAVSFFTPTILHQLGWTAVRAQVMSIPVYIVATITTLSAALLSDLLRHRYLFTLTGCLVATTGYVILLAQYSVPVGARYFAIFAITSGGYLTQPILMGWLSNNMAGHYKQSIASAMQIGFGNCGGLVASNIFFQEEAPGYRTGYGVSLGMTWVCGIACLLFLGYLIRENQLVRFHLRV</sequence>
<evidence type="ECO:0000256" key="1">
    <source>
        <dbReference type="ARBA" id="ARBA00004141"/>
    </source>
</evidence>
<evidence type="ECO:0000313" key="9">
    <source>
        <dbReference type="EMBL" id="KAF5860460.1"/>
    </source>
</evidence>
<dbReference type="PRINTS" id="PR00368">
    <property type="entry name" value="FADPNR"/>
</dbReference>
<proteinExistence type="predicted"/>
<dbReference type="InterPro" id="IPR036188">
    <property type="entry name" value="FAD/NAD-bd_sf"/>
</dbReference>
<dbReference type="InterPro" id="IPR020846">
    <property type="entry name" value="MFS_dom"/>
</dbReference>
<dbReference type="PANTHER" id="PTHR43791:SF52">
    <property type="entry name" value="TRANSPORTER, PUTATIVE (AFU_ORTHOLOGUE AFUA_1G11820)-RELATED"/>
    <property type="match status" value="1"/>
</dbReference>
<evidence type="ECO:0000256" key="5">
    <source>
        <dbReference type="ARBA" id="ARBA00023136"/>
    </source>
</evidence>
<keyword evidence="2" id="KW-0813">Transport</keyword>
<keyword evidence="4 7" id="KW-1133">Transmembrane helix</keyword>